<sequence>MTEKPYTDADVDDLHETFAKAWTLHLGQHPAPACPSGMNTEDCCDRHGLRAALDALTAAGRLAPPDDAPRHIIEFRPDGWTLKHPLSCRLGDLFSCPVNEAAEDLDEPPAEPGRYAVTVDSIDGHLRVGDRVDQAEG</sequence>
<evidence type="ECO:0000313" key="2">
    <source>
        <dbReference type="Proteomes" id="UP000267804"/>
    </source>
</evidence>
<dbReference type="InterPro" id="IPR045731">
    <property type="entry name" value="DUF6085"/>
</dbReference>
<protein>
    <submittedName>
        <fullName evidence="1">Uncharacterized protein</fullName>
    </submittedName>
</protein>
<dbReference type="AlphaFoldDB" id="A0A386WVD8"/>
<dbReference type="EMBL" id="CP024087">
    <property type="protein sequence ID" value="AYF32032.1"/>
    <property type="molecule type" value="Genomic_DNA"/>
</dbReference>
<reference evidence="1 2" key="1">
    <citation type="submission" date="2017-10" db="EMBL/GenBank/DDBJ databases">
        <title>Integration of genomic and chemical information greatly accelerates assignment of the full stereostructure of myelolactone, a potent inhibitor of myeloma from a marine-derived Micromonospora.</title>
        <authorList>
            <person name="Kim M.C."/>
            <person name="Machado H."/>
            <person name="Jensen P.R."/>
            <person name="Fenical W."/>
        </authorList>
    </citation>
    <scope>NUCLEOTIDE SEQUENCE [LARGE SCALE GENOMIC DNA]</scope>
    <source>
        <strain evidence="1 2">CNY-010</strain>
    </source>
</reference>
<dbReference type="Pfam" id="PF19563">
    <property type="entry name" value="DUF6085"/>
    <property type="match status" value="1"/>
</dbReference>
<dbReference type="KEGG" id="mtua:CSH63_32270"/>
<dbReference type="Proteomes" id="UP000267804">
    <property type="component" value="Chromosome"/>
</dbReference>
<name>A0A386WVD8_9ACTN</name>
<organism evidence="1 2">
    <name type="scientific">Micromonospora tulbaghiae</name>
    <dbReference type="NCBI Taxonomy" id="479978"/>
    <lineage>
        <taxon>Bacteria</taxon>
        <taxon>Bacillati</taxon>
        <taxon>Actinomycetota</taxon>
        <taxon>Actinomycetes</taxon>
        <taxon>Micromonosporales</taxon>
        <taxon>Micromonosporaceae</taxon>
        <taxon>Micromonospora</taxon>
    </lineage>
</organism>
<accession>A0A386WVD8</accession>
<evidence type="ECO:0000313" key="1">
    <source>
        <dbReference type="EMBL" id="AYF32032.1"/>
    </source>
</evidence>
<gene>
    <name evidence="1" type="ORF">CSH63_32270</name>
</gene>
<dbReference type="RefSeq" id="WP_120573425.1">
    <property type="nucleotide sequence ID" value="NZ_CP024087.1"/>
</dbReference>
<proteinExistence type="predicted"/>